<dbReference type="EMBL" id="BJNQ01000021">
    <property type="protein sequence ID" value="GEC76528.1"/>
    <property type="molecule type" value="Genomic_DNA"/>
</dbReference>
<keyword evidence="1" id="KW-0175">Coiled coil</keyword>
<evidence type="ECO:0000313" key="4">
    <source>
        <dbReference type="Proteomes" id="UP000317410"/>
    </source>
</evidence>
<feature type="coiled-coil region" evidence="1">
    <location>
        <begin position="59"/>
        <end position="237"/>
    </location>
</feature>
<sequence>MEPPLPVWPRQKGKKPMSESPGTSDRDGERSPDFFDQLIETAPREQQGAFTVGFRGYDKAEVDAALSTLRNQLKQAAAEVAEAQAREEEAVEAVREEERKAREALESELTAANAKVSDAEQQVATLTSELVDAPQPDGEEAPSRQQFEAILRVAEEQANVLIQNAAVQADRLMTSAREEVTAQRAEAEADAERITAQAQRDADQVRLKMDTEYTAHEARIEREAAHAAEKVNQAAQEATAIRTEAEKGAAALRSLVTRETTQLRADAERDVRDMNARVLEFEETLTRRQDDAQQEFLVLHNQAVAHAERITNDANEQVTASLEHAQRISARAEDYERLTRSQAQAIEAEAQVRARETLERARAKAQKIVDSVTGHTTAVLHDAEDRTRQLRWQQQQLTSFMAEVRELIRPDGIFSDDSLPTEITGADAPAAPAPAPVIADEVPEETFLGDEVLEDELDDDRPLEKITIDVVETKKKSSK</sequence>
<organism evidence="3 4">
    <name type="scientific">Microbacterium maritypicum</name>
    <name type="common">Microbacterium liquefaciens</name>
    <dbReference type="NCBI Taxonomy" id="33918"/>
    <lineage>
        <taxon>Bacteria</taxon>
        <taxon>Bacillati</taxon>
        <taxon>Actinomycetota</taxon>
        <taxon>Actinomycetes</taxon>
        <taxon>Micrococcales</taxon>
        <taxon>Microbacteriaceae</taxon>
        <taxon>Microbacterium</taxon>
    </lineage>
</organism>
<feature type="region of interest" description="Disordered" evidence="2">
    <location>
        <begin position="1"/>
        <end position="35"/>
    </location>
</feature>
<dbReference type="AlphaFoldDB" id="A0A4Y4B7L8"/>
<evidence type="ECO:0008006" key="5">
    <source>
        <dbReference type="Google" id="ProtNLM"/>
    </source>
</evidence>
<reference evidence="3 4" key="1">
    <citation type="submission" date="2019-06" db="EMBL/GenBank/DDBJ databases">
        <title>Whole genome shotgun sequence of Microbacterium liquefaciens NBRC 15037.</title>
        <authorList>
            <person name="Hosoyama A."/>
            <person name="Uohara A."/>
            <person name="Ohji S."/>
            <person name="Ichikawa N."/>
        </authorList>
    </citation>
    <scope>NUCLEOTIDE SEQUENCE [LARGE SCALE GENOMIC DNA]</scope>
    <source>
        <strain evidence="3 4">NBRC 15037</strain>
    </source>
</reference>
<evidence type="ECO:0000256" key="1">
    <source>
        <dbReference type="SAM" id="Coils"/>
    </source>
</evidence>
<name>A0A4Y4B7L8_MICMQ</name>
<proteinExistence type="predicted"/>
<accession>A0A4Y4B7L8</accession>
<comment type="caution">
    <text evidence="3">The sequence shown here is derived from an EMBL/GenBank/DDBJ whole genome shotgun (WGS) entry which is preliminary data.</text>
</comment>
<evidence type="ECO:0000256" key="2">
    <source>
        <dbReference type="SAM" id="MobiDB-lite"/>
    </source>
</evidence>
<dbReference type="Gene3D" id="6.10.250.660">
    <property type="match status" value="1"/>
</dbReference>
<gene>
    <name evidence="3" type="ORF">MLI01_26730</name>
</gene>
<feature type="compositionally biased region" description="Basic and acidic residues" evidence="2">
    <location>
        <begin position="24"/>
        <end position="33"/>
    </location>
</feature>
<evidence type="ECO:0000313" key="3">
    <source>
        <dbReference type="EMBL" id="GEC76528.1"/>
    </source>
</evidence>
<protein>
    <recommendedName>
        <fullName evidence="5">Cell division initiation protein</fullName>
    </recommendedName>
</protein>
<dbReference type="Proteomes" id="UP000317410">
    <property type="component" value="Unassembled WGS sequence"/>
</dbReference>